<accession>A0ACC1KWX1</accession>
<reference evidence="1" key="1">
    <citation type="submission" date="2022-07" db="EMBL/GenBank/DDBJ databases">
        <title>Phylogenomic reconstructions and comparative analyses of Kickxellomycotina fungi.</title>
        <authorList>
            <person name="Reynolds N.K."/>
            <person name="Stajich J.E."/>
            <person name="Barry K."/>
            <person name="Grigoriev I.V."/>
            <person name="Crous P."/>
            <person name="Smith M.E."/>
        </authorList>
    </citation>
    <scope>NUCLEOTIDE SEQUENCE</scope>
    <source>
        <strain evidence="1">CBS 102833</strain>
    </source>
</reference>
<evidence type="ECO:0000313" key="1">
    <source>
        <dbReference type="EMBL" id="KAJ2796617.1"/>
    </source>
</evidence>
<name>A0ACC1KWX1_9FUNG</name>
<dbReference type="Proteomes" id="UP001140096">
    <property type="component" value="Unassembled WGS sequence"/>
</dbReference>
<dbReference type="EMBL" id="JANBUP010003481">
    <property type="protein sequence ID" value="KAJ2796617.1"/>
    <property type="molecule type" value="Genomic_DNA"/>
</dbReference>
<sequence length="187" mass="20137">MKTSFAAITCLVVAVLAQTNPIPSSDATSPAPEVASTPVANVAGQMPSMPQMPHSMTHSLLSCVIEHFDMSHLSSVDTATPVMTVKVFNPAMNKFTLLSMNVVQSGDVWYLPVCTIDSITTAGSSADSPSPESCQFAIQLSPVPQNAMRVMMRVMRTMFRAIEAAAMEPTRYLFGRLSTGITYMPEE</sequence>
<keyword evidence="2" id="KW-1185">Reference proteome</keyword>
<proteinExistence type="predicted"/>
<evidence type="ECO:0000313" key="2">
    <source>
        <dbReference type="Proteomes" id="UP001140096"/>
    </source>
</evidence>
<protein>
    <submittedName>
        <fullName evidence="1">Uncharacterized protein</fullName>
    </submittedName>
</protein>
<gene>
    <name evidence="1" type="ORF">H4S07_006171</name>
</gene>
<comment type="caution">
    <text evidence="1">The sequence shown here is derived from an EMBL/GenBank/DDBJ whole genome shotgun (WGS) entry which is preliminary data.</text>
</comment>
<organism evidence="1 2">
    <name type="scientific">Coemansia furcata</name>
    <dbReference type="NCBI Taxonomy" id="417177"/>
    <lineage>
        <taxon>Eukaryota</taxon>
        <taxon>Fungi</taxon>
        <taxon>Fungi incertae sedis</taxon>
        <taxon>Zoopagomycota</taxon>
        <taxon>Kickxellomycotina</taxon>
        <taxon>Kickxellomycetes</taxon>
        <taxon>Kickxellales</taxon>
        <taxon>Kickxellaceae</taxon>
        <taxon>Coemansia</taxon>
    </lineage>
</organism>